<dbReference type="OrthoDB" id="9795622at2"/>
<dbReference type="GO" id="GO:0008889">
    <property type="term" value="F:glycerophosphodiester phosphodiesterase activity"/>
    <property type="evidence" value="ECO:0007669"/>
    <property type="project" value="UniProtKB-EC"/>
</dbReference>
<dbReference type="AlphaFoldDB" id="X5MHR4"/>
<dbReference type="PATRIC" id="fig|1458461.3.peg.3149"/>
<evidence type="ECO:0000313" key="3">
    <source>
        <dbReference type="Proteomes" id="UP000032160"/>
    </source>
</evidence>
<dbReference type="PANTHER" id="PTHR43805:SF1">
    <property type="entry name" value="GP-PDE DOMAIN-CONTAINING PROTEIN"/>
    <property type="match status" value="1"/>
</dbReference>
<feature type="domain" description="GP-PDE" evidence="1">
    <location>
        <begin position="15"/>
        <end position="248"/>
    </location>
</feature>
<gene>
    <name evidence="2" type="ORF">BN1012_Phect3142</name>
</gene>
<evidence type="ECO:0000313" key="2">
    <source>
        <dbReference type="EMBL" id="CDO61354.1"/>
    </source>
</evidence>
<dbReference type="CDD" id="cd08561">
    <property type="entry name" value="GDPD_cytoplasmic_ScUgpQ2_like"/>
    <property type="match status" value="1"/>
</dbReference>
<dbReference type="EMBL" id="HG966617">
    <property type="protein sequence ID" value="CDO61354.1"/>
    <property type="molecule type" value="Genomic_DNA"/>
</dbReference>
<dbReference type="PROSITE" id="PS51704">
    <property type="entry name" value="GP_PDE"/>
    <property type="match status" value="1"/>
</dbReference>
<dbReference type="PANTHER" id="PTHR43805">
    <property type="entry name" value="GLYCEROPHOSPHORYL DIESTER PHOSPHODIESTERASE"/>
    <property type="match status" value="1"/>
</dbReference>
<dbReference type="STRING" id="1458461.BN1012_Phect3142"/>
<dbReference type="HOGENOM" id="CLU_030006_3_6_5"/>
<reference evidence="2 3" key="1">
    <citation type="journal article" date="2014" name="Front. Genet.">
        <title>Genome and metabolic network of "Candidatus Phaeomarinobacter ectocarpi" Ec32, a new candidate genus of Alphaproteobacteria frequently associated with brown algae.</title>
        <authorList>
            <person name="Dittami S.M."/>
            <person name="Barbeyron T."/>
            <person name="Boyen C."/>
            <person name="Cambefort J."/>
            <person name="Collet G."/>
            <person name="Delage L."/>
            <person name="Gobet A."/>
            <person name="Groisillier A."/>
            <person name="Leblanc C."/>
            <person name="Michel G."/>
            <person name="Scornet D."/>
            <person name="Siegel A."/>
            <person name="Tapia J.E."/>
            <person name="Tonon T."/>
        </authorList>
    </citation>
    <scope>NUCLEOTIDE SEQUENCE [LARGE SCALE GENOMIC DNA]</scope>
    <source>
        <strain evidence="2 3">Ec32</strain>
    </source>
</reference>
<dbReference type="RefSeq" id="WP_043949170.1">
    <property type="nucleotide sequence ID" value="NZ_HG966617.1"/>
</dbReference>
<dbReference type="GO" id="GO:0006629">
    <property type="term" value="P:lipid metabolic process"/>
    <property type="evidence" value="ECO:0007669"/>
    <property type="project" value="InterPro"/>
</dbReference>
<name>X5MHR4_9HYPH</name>
<dbReference type="InterPro" id="IPR017946">
    <property type="entry name" value="PLC-like_Pdiesterase_TIM-brl"/>
</dbReference>
<keyword evidence="2" id="KW-0378">Hydrolase</keyword>
<dbReference type="Proteomes" id="UP000032160">
    <property type="component" value="Chromosome I"/>
</dbReference>
<dbReference type="KEGG" id="pect:BN1012_Phect3142"/>
<dbReference type="Pfam" id="PF03009">
    <property type="entry name" value="GDPD"/>
    <property type="match status" value="1"/>
</dbReference>
<accession>X5MHR4</accession>
<proteinExistence type="predicted"/>
<dbReference type="EC" id="3.1.4.46" evidence="2"/>
<dbReference type="Gene3D" id="3.20.20.190">
    <property type="entry name" value="Phosphatidylinositol (PI) phosphodiesterase"/>
    <property type="match status" value="1"/>
</dbReference>
<dbReference type="InterPro" id="IPR030395">
    <property type="entry name" value="GP_PDE_dom"/>
</dbReference>
<organism evidence="2 3">
    <name type="scientific">Candidatus Phaeomarinibacter ectocarpi</name>
    <dbReference type="NCBI Taxonomy" id="1458461"/>
    <lineage>
        <taxon>Bacteria</taxon>
        <taxon>Pseudomonadati</taxon>
        <taxon>Pseudomonadota</taxon>
        <taxon>Alphaproteobacteria</taxon>
        <taxon>Hyphomicrobiales</taxon>
        <taxon>Parvibaculaceae</taxon>
        <taxon>Candidatus Phaeomarinibacter</taxon>
    </lineage>
</organism>
<protein>
    <submittedName>
        <fullName evidence="2">Glycerophosphoryl diester phosphodiesterase</fullName>
        <ecNumber evidence="2">3.1.4.46</ecNumber>
    </submittedName>
</protein>
<dbReference type="SUPFAM" id="SSF51695">
    <property type="entry name" value="PLC-like phosphodiesterases"/>
    <property type="match status" value="1"/>
</dbReference>
<sequence>MSRPAKFAYLEHDGILAFAHRGGAVDFPENTMAAFQAAVDMGYRYIETDAYATRDGVLLSFHDDRLDRVTNQQGAIEELDYAEVKAALIEGREPIPLMEDLLGSFPETRFNIDPKHDACVAPLIEAIQRTNAIERVCIGSFSDRRLQQMRDALGPKLCTSMGPWATSWMRFRAWGIPIGSHTAFGCTQIPVVQFGVTLGNKSFIDTCHANGLQVHIWTIDDPDEMRRLLDLGVDGLMTDKPALLKQVLEERGLWA</sequence>
<evidence type="ECO:0000259" key="1">
    <source>
        <dbReference type="PROSITE" id="PS51704"/>
    </source>
</evidence>
<keyword evidence="3" id="KW-1185">Reference proteome</keyword>